<evidence type="ECO:0000256" key="1">
    <source>
        <dbReference type="SAM" id="Phobius"/>
    </source>
</evidence>
<keyword evidence="3" id="KW-1185">Reference proteome</keyword>
<dbReference type="EMBL" id="JARUJP010000003">
    <property type="protein sequence ID" value="MDW8800406.1"/>
    <property type="molecule type" value="Genomic_DNA"/>
</dbReference>
<sequence length="71" mass="8098">MNRFRNYGLWLSIAAFIPMLLKAFGKDILPDNYDELINAFLSILVIAGILNNPQTNNRGFLDDASNRKKLK</sequence>
<accession>A0ABU4JR16</accession>
<proteinExistence type="predicted"/>
<reference evidence="2 3" key="1">
    <citation type="submission" date="2023-04" db="EMBL/GenBank/DDBJ databases">
        <title>Clostridium tannerae sp. nov., isolated from the fecal material of an alpaca.</title>
        <authorList>
            <person name="Miller S."/>
            <person name="Hendry M."/>
            <person name="King J."/>
            <person name="Sankaranarayanan K."/>
            <person name="Lawson P.A."/>
        </authorList>
    </citation>
    <scope>NUCLEOTIDE SEQUENCE [LARGE SCALE GENOMIC DNA]</scope>
    <source>
        <strain evidence="2 3">A1-XYC3</strain>
    </source>
</reference>
<name>A0ABU4JR16_9CLOT</name>
<protein>
    <submittedName>
        <fullName evidence="2">Holin</fullName>
    </submittedName>
</protein>
<keyword evidence="1" id="KW-0812">Transmembrane</keyword>
<feature type="transmembrane region" description="Helical" evidence="1">
    <location>
        <begin position="36"/>
        <end position="52"/>
    </location>
</feature>
<keyword evidence="1" id="KW-0472">Membrane</keyword>
<evidence type="ECO:0000313" key="2">
    <source>
        <dbReference type="EMBL" id="MDW8800406.1"/>
    </source>
</evidence>
<keyword evidence="1" id="KW-1133">Transmembrane helix</keyword>
<feature type="transmembrane region" description="Helical" evidence="1">
    <location>
        <begin position="7"/>
        <end position="24"/>
    </location>
</feature>
<dbReference type="RefSeq" id="WP_261672353.1">
    <property type="nucleotide sequence ID" value="NZ_JARUJP010000003.1"/>
</dbReference>
<gene>
    <name evidence="2" type="ORF">P8V03_04475</name>
</gene>
<comment type="caution">
    <text evidence="2">The sequence shown here is derived from an EMBL/GenBank/DDBJ whole genome shotgun (WGS) entry which is preliminary data.</text>
</comment>
<organism evidence="2 3">
    <name type="scientific">Clostridium tanneri</name>
    <dbReference type="NCBI Taxonomy" id="3037988"/>
    <lineage>
        <taxon>Bacteria</taxon>
        <taxon>Bacillati</taxon>
        <taxon>Bacillota</taxon>
        <taxon>Clostridia</taxon>
        <taxon>Eubacteriales</taxon>
        <taxon>Clostridiaceae</taxon>
        <taxon>Clostridium</taxon>
    </lineage>
</organism>
<dbReference type="Proteomes" id="UP001281656">
    <property type="component" value="Unassembled WGS sequence"/>
</dbReference>
<evidence type="ECO:0000313" key="3">
    <source>
        <dbReference type="Proteomes" id="UP001281656"/>
    </source>
</evidence>